<dbReference type="Pfam" id="PF00004">
    <property type="entry name" value="AAA"/>
    <property type="match status" value="1"/>
</dbReference>
<dbReference type="PANTHER" id="PTHR23076:SF97">
    <property type="entry name" value="ATP-DEPENDENT ZINC METALLOPROTEASE YME1L1"/>
    <property type="match status" value="1"/>
</dbReference>
<dbReference type="AlphaFoldDB" id="A0A831Z2B0"/>
<dbReference type="InterPro" id="IPR000642">
    <property type="entry name" value="Peptidase_M41"/>
</dbReference>
<keyword evidence="2" id="KW-0472">Membrane</keyword>
<feature type="transmembrane region" description="Helical" evidence="2">
    <location>
        <begin position="296"/>
        <end position="319"/>
    </location>
</feature>
<comment type="caution">
    <text evidence="4">The sequence shown here is derived from an EMBL/GenBank/DDBJ whole genome shotgun (WGS) entry which is preliminary data.</text>
</comment>
<feature type="transmembrane region" description="Helical" evidence="2">
    <location>
        <begin position="42"/>
        <end position="67"/>
    </location>
</feature>
<feature type="transmembrane region" description="Helical" evidence="2">
    <location>
        <begin position="119"/>
        <end position="140"/>
    </location>
</feature>
<reference evidence="4" key="1">
    <citation type="journal article" date="2020" name="mSystems">
        <title>Genome- and Community-Level Interaction Insights into Carbon Utilization and Element Cycling Functions of Hydrothermarchaeota in Hydrothermal Sediment.</title>
        <authorList>
            <person name="Zhou Z."/>
            <person name="Liu Y."/>
            <person name="Xu W."/>
            <person name="Pan J."/>
            <person name="Luo Z.H."/>
            <person name="Li M."/>
        </authorList>
    </citation>
    <scope>NUCLEOTIDE SEQUENCE [LARGE SCALE GENOMIC DNA]</scope>
    <source>
        <strain evidence="4">SpSt-361</strain>
    </source>
</reference>
<organism evidence="4">
    <name type="scientific">candidate division WWE3 bacterium</name>
    <dbReference type="NCBI Taxonomy" id="2053526"/>
    <lineage>
        <taxon>Bacteria</taxon>
        <taxon>Katanobacteria</taxon>
    </lineage>
</organism>
<feature type="transmembrane region" description="Helical" evidence="2">
    <location>
        <begin position="146"/>
        <end position="163"/>
    </location>
</feature>
<evidence type="ECO:0000313" key="4">
    <source>
        <dbReference type="EMBL" id="HEX61657.1"/>
    </source>
</evidence>
<name>A0A831Z2B0_UNCKA</name>
<feature type="domain" description="AAA+ ATPase" evidence="3">
    <location>
        <begin position="267"/>
        <end position="510"/>
    </location>
</feature>
<feature type="transmembrane region" description="Helical" evidence="2">
    <location>
        <begin position="196"/>
        <end position="218"/>
    </location>
</feature>
<evidence type="ECO:0000256" key="1">
    <source>
        <dbReference type="SAM" id="Coils"/>
    </source>
</evidence>
<dbReference type="EMBL" id="DSPJ01000018">
    <property type="protein sequence ID" value="HEX61657.1"/>
    <property type="molecule type" value="Genomic_DNA"/>
</dbReference>
<dbReference type="PANTHER" id="PTHR23076">
    <property type="entry name" value="METALLOPROTEASE M41 FTSH"/>
    <property type="match status" value="1"/>
</dbReference>
<dbReference type="GO" id="GO:0004176">
    <property type="term" value="F:ATP-dependent peptidase activity"/>
    <property type="evidence" value="ECO:0007669"/>
    <property type="project" value="InterPro"/>
</dbReference>
<feature type="transmembrane region" description="Helical" evidence="2">
    <location>
        <begin position="170"/>
        <end position="190"/>
    </location>
</feature>
<evidence type="ECO:0000259" key="3">
    <source>
        <dbReference type="SMART" id="SM00382"/>
    </source>
</evidence>
<dbReference type="Gene3D" id="1.20.58.760">
    <property type="entry name" value="Peptidase M41"/>
    <property type="match status" value="1"/>
</dbReference>
<keyword evidence="2" id="KW-1133">Transmembrane helix</keyword>
<dbReference type="Gene3D" id="3.40.50.300">
    <property type="entry name" value="P-loop containing nucleotide triphosphate hydrolases"/>
    <property type="match status" value="2"/>
</dbReference>
<dbReference type="GO" id="GO:0005524">
    <property type="term" value="F:ATP binding"/>
    <property type="evidence" value="ECO:0007669"/>
    <property type="project" value="InterPro"/>
</dbReference>
<dbReference type="SUPFAM" id="SSF140990">
    <property type="entry name" value="FtsH protease domain-like"/>
    <property type="match status" value="1"/>
</dbReference>
<dbReference type="SUPFAM" id="SSF52540">
    <property type="entry name" value="P-loop containing nucleoside triphosphate hydrolases"/>
    <property type="match status" value="1"/>
</dbReference>
<proteinExistence type="predicted"/>
<dbReference type="InterPro" id="IPR027417">
    <property type="entry name" value="P-loop_NTPase"/>
</dbReference>
<evidence type="ECO:0000256" key="2">
    <source>
        <dbReference type="SAM" id="Phobius"/>
    </source>
</evidence>
<gene>
    <name evidence="4" type="ORF">ENR01_00665</name>
</gene>
<dbReference type="GO" id="GO:0004222">
    <property type="term" value="F:metalloendopeptidase activity"/>
    <property type="evidence" value="ECO:0007669"/>
    <property type="project" value="InterPro"/>
</dbReference>
<keyword evidence="2" id="KW-0812">Transmembrane</keyword>
<sequence length="870" mass="97136">MKRLSELVRKLFGPSLWIPFGTFFALAVSFLTAAAIFKQSAFVSAIYAILAVIATILTMLGVSAVAGRQKDEIEYFMKPSRAVTAEERRREARAKLEEMRENLLHVSARKSRLDFYSKALIVILYMAGYSLILHALFGLYPSQLFFMPWWALAAVWVVLLLILPRTIIILLLLALTGVSGIVSIMGPTVIFQFLPYLLTMPMMMFMNFFILFGPLMFFNIQQIKIVKPGEGDWGITFDEIRGQDEAKKQVLSALAIFLSSEKDPLFREKGIVMIGPPGVGKTLTAKAVATHLAAPVILATGSAFISTFIGIGIFVMLYLKFRAESLAAEFGRCVVFLDEAEQLLQRRSGSIGGGGEGGGKNVASIYDAFNYDQFGTTGDLVFDSQEALARAWEHKYPRPPDQHGIFVGAGMGMGGANMALPVYLHWLDGVPTPPAFERLWRSKVNQLLDILFVPTHLKIWGKRIDFRIGRAKPVERLILHLAATNMPEVIDPAMVRPGRFGLTVQYVLPGEEERTDIADLYFAKAAEKDALHPNLVNNKERLREFAQASVGFSPAQIMQAVFSAPAVRKSTVARLLDLKERLEAGEKLAPRDERFWKRFRHEMGQPDWDRAWATWDSLMESLRTIRYGMAKPTRTSPKHRETTAHHEFAGHLIPLRAFVAKYMKPTILSVMPRGQALGMVAHVPIDEHDPQPQEFWEGILRVSVGSVIAERLFFGQSQPGVISDLESATRIAASMVGRFGMVPRKCTPQERRRYLKVGQTILFSAGLAPIGIMGVADPAMGVLSNPVKAESVNLLLGQAFVDDYRLILKNRHLIAPVVEQLLAEDEIMGAELEKLWERLGQEIRPLTAKDRGWPDELIAPSNPFYVKEGR</sequence>
<dbReference type="Gene3D" id="1.10.8.60">
    <property type="match status" value="1"/>
</dbReference>
<dbReference type="InterPro" id="IPR003959">
    <property type="entry name" value="ATPase_AAA_core"/>
</dbReference>
<dbReference type="InterPro" id="IPR037219">
    <property type="entry name" value="Peptidase_M41-like"/>
</dbReference>
<dbReference type="InterPro" id="IPR003593">
    <property type="entry name" value="AAA+_ATPase"/>
</dbReference>
<feature type="transmembrane region" description="Helical" evidence="2">
    <location>
        <begin position="12"/>
        <end position="36"/>
    </location>
</feature>
<keyword evidence="1" id="KW-0175">Coiled coil</keyword>
<accession>A0A831Z2B0</accession>
<protein>
    <submittedName>
        <fullName evidence="4">AAA family ATPase</fullName>
    </submittedName>
</protein>
<feature type="coiled-coil region" evidence="1">
    <location>
        <begin position="82"/>
        <end position="109"/>
    </location>
</feature>
<dbReference type="Pfam" id="PF01434">
    <property type="entry name" value="Peptidase_M41"/>
    <property type="match status" value="1"/>
</dbReference>
<dbReference type="SMART" id="SM00382">
    <property type="entry name" value="AAA"/>
    <property type="match status" value="1"/>
</dbReference>
<dbReference type="GO" id="GO:0006508">
    <property type="term" value="P:proteolysis"/>
    <property type="evidence" value="ECO:0007669"/>
    <property type="project" value="InterPro"/>
</dbReference>
<dbReference type="GO" id="GO:0016887">
    <property type="term" value="F:ATP hydrolysis activity"/>
    <property type="evidence" value="ECO:0007669"/>
    <property type="project" value="InterPro"/>
</dbReference>